<dbReference type="EMBL" id="JABSTQ010010637">
    <property type="protein sequence ID" value="KAG0419343.1"/>
    <property type="molecule type" value="Genomic_DNA"/>
</dbReference>
<dbReference type="Proteomes" id="UP000805193">
    <property type="component" value="Unassembled WGS sequence"/>
</dbReference>
<proteinExistence type="predicted"/>
<evidence type="ECO:0000313" key="2">
    <source>
        <dbReference type="Proteomes" id="UP000805193"/>
    </source>
</evidence>
<sequence length="248" mass="27788">MSKAKTLPAVVSHHLYAQPTTIALGHEAGYKRAGPLSPPLAGTRGYPYPQDPTRTHFSPLLNSTQQSYRDAFQVGLIEWVLYEETEIVERGYCYKEKVQPLLLGWSHQIEIVLPASDRLASSPPPCRCFHYPSRGVGEGEGSHVRRRPSLLPTPSEYAAASAERAERERYLEAYRFPYEREMGLVGLQGQGASLEPMEVHMNKRPRLGMDPKAPLLIDTHDGGMVEVKKAARRRRCEAVPSPSRKNKT</sequence>
<reference evidence="1 2" key="1">
    <citation type="journal article" date="2020" name="Cell">
        <title>Large-Scale Comparative Analyses of Tick Genomes Elucidate Their Genetic Diversity and Vector Capacities.</title>
        <authorList>
            <consortium name="Tick Genome and Microbiome Consortium (TIGMIC)"/>
            <person name="Jia N."/>
            <person name="Wang J."/>
            <person name="Shi W."/>
            <person name="Du L."/>
            <person name="Sun Y."/>
            <person name="Zhan W."/>
            <person name="Jiang J.F."/>
            <person name="Wang Q."/>
            <person name="Zhang B."/>
            <person name="Ji P."/>
            <person name="Bell-Sakyi L."/>
            <person name="Cui X.M."/>
            <person name="Yuan T.T."/>
            <person name="Jiang B.G."/>
            <person name="Yang W.F."/>
            <person name="Lam T.T."/>
            <person name="Chang Q.C."/>
            <person name="Ding S.J."/>
            <person name="Wang X.J."/>
            <person name="Zhu J.G."/>
            <person name="Ruan X.D."/>
            <person name="Zhao L."/>
            <person name="Wei J.T."/>
            <person name="Ye R.Z."/>
            <person name="Que T.C."/>
            <person name="Du C.H."/>
            <person name="Zhou Y.H."/>
            <person name="Cheng J.X."/>
            <person name="Dai P.F."/>
            <person name="Guo W.B."/>
            <person name="Han X.H."/>
            <person name="Huang E.J."/>
            <person name="Li L.F."/>
            <person name="Wei W."/>
            <person name="Gao Y.C."/>
            <person name="Liu J.Z."/>
            <person name="Shao H.Z."/>
            <person name="Wang X."/>
            <person name="Wang C.C."/>
            <person name="Yang T.C."/>
            <person name="Huo Q.B."/>
            <person name="Li W."/>
            <person name="Chen H.Y."/>
            <person name="Chen S.E."/>
            <person name="Zhou L.G."/>
            <person name="Ni X.B."/>
            <person name="Tian J.H."/>
            <person name="Sheng Y."/>
            <person name="Liu T."/>
            <person name="Pan Y.S."/>
            <person name="Xia L.Y."/>
            <person name="Li J."/>
            <person name="Zhao F."/>
            <person name="Cao W.C."/>
        </authorList>
    </citation>
    <scope>NUCLEOTIDE SEQUENCE [LARGE SCALE GENOMIC DNA]</scope>
    <source>
        <strain evidence="1">Iper-2018</strain>
    </source>
</reference>
<comment type="caution">
    <text evidence="1">The sequence shown here is derived from an EMBL/GenBank/DDBJ whole genome shotgun (WGS) entry which is preliminary data.</text>
</comment>
<organism evidence="1 2">
    <name type="scientific">Ixodes persulcatus</name>
    <name type="common">Taiga tick</name>
    <dbReference type="NCBI Taxonomy" id="34615"/>
    <lineage>
        <taxon>Eukaryota</taxon>
        <taxon>Metazoa</taxon>
        <taxon>Ecdysozoa</taxon>
        <taxon>Arthropoda</taxon>
        <taxon>Chelicerata</taxon>
        <taxon>Arachnida</taxon>
        <taxon>Acari</taxon>
        <taxon>Parasitiformes</taxon>
        <taxon>Ixodida</taxon>
        <taxon>Ixodoidea</taxon>
        <taxon>Ixodidae</taxon>
        <taxon>Ixodinae</taxon>
        <taxon>Ixodes</taxon>
    </lineage>
</organism>
<accession>A0AC60PHB3</accession>
<name>A0AC60PHB3_IXOPE</name>
<keyword evidence="2" id="KW-1185">Reference proteome</keyword>
<evidence type="ECO:0000313" key="1">
    <source>
        <dbReference type="EMBL" id="KAG0419343.1"/>
    </source>
</evidence>
<gene>
    <name evidence="1" type="ORF">HPB47_004178</name>
</gene>
<protein>
    <submittedName>
        <fullName evidence="1">Uncharacterized protein</fullName>
    </submittedName>
</protein>